<name>A0ABV0J4H5_9CYAN</name>
<keyword evidence="2" id="KW-1185">Reference proteome</keyword>
<dbReference type="Pfam" id="PF11237">
    <property type="entry name" value="DUF3038"/>
    <property type="match status" value="1"/>
</dbReference>
<organism evidence="1 2">
    <name type="scientific">Trichocoleus desertorum GB2-A4</name>
    <dbReference type="NCBI Taxonomy" id="2933944"/>
    <lineage>
        <taxon>Bacteria</taxon>
        <taxon>Bacillati</taxon>
        <taxon>Cyanobacteriota</taxon>
        <taxon>Cyanophyceae</taxon>
        <taxon>Leptolyngbyales</taxon>
        <taxon>Trichocoleusaceae</taxon>
        <taxon>Trichocoleus</taxon>
    </lineage>
</organism>
<gene>
    <name evidence="1" type="ORF">NC998_06215</name>
</gene>
<evidence type="ECO:0000313" key="1">
    <source>
        <dbReference type="EMBL" id="MEP0816685.1"/>
    </source>
</evidence>
<evidence type="ECO:0000313" key="2">
    <source>
        <dbReference type="Proteomes" id="UP001464891"/>
    </source>
</evidence>
<proteinExistence type="predicted"/>
<reference evidence="1 2" key="1">
    <citation type="submission" date="2022-04" db="EMBL/GenBank/DDBJ databases">
        <title>Positive selection, recombination, and allopatry shape intraspecific diversity of widespread and dominant cyanobacteria.</title>
        <authorList>
            <person name="Wei J."/>
            <person name="Shu W."/>
            <person name="Hu C."/>
        </authorList>
    </citation>
    <scope>NUCLEOTIDE SEQUENCE [LARGE SCALE GENOMIC DNA]</scope>
    <source>
        <strain evidence="1 2">GB2-A4</strain>
    </source>
</reference>
<accession>A0ABV0J4H5</accession>
<dbReference type="InterPro" id="IPR021399">
    <property type="entry name" value="DUF3038"/>
</dbReference>
<protein>
    <submittedName>
        <fullName evidence="1">DUF3038 domain-containing protein</fullName>
    </submittedName>
</protein>
<dbReference type="EMBL" id="JAMPKM010000002">
    <property type="protein sequence ID" value="MEP0816685.1"/>
    <property type="molecule type" value="Genomic_DNA"/>
</dbReference>
<dbReference type="Proteomes" id="UP001464891">
    <property type="component" value="Unassembled WGS sequence"/>
</dbReference>
<sequence>MNVSVSVMPSTSLSAPSAPLFLENLPDPDLSAGVCPRRARLEIDLMLLAIEALDLGGSEAILSVAKELELQGIIKNRVALWRIRSTNPLRRYSQRQPLTLVEAKALVAIACHLARRLTVVIRQLLLAYQQLTEKQLSVEHHFRLYDYLERFRAHFRARMNPRRAGVLAYSSDEKLNELALSLLGKLLFCTGTFGMQRFWISLFDGEVE</sequence>
<comment type="caution">
    <text evidence="1">The sequence shown here is derived from an EMBL/GenBank/DDBJ whole genome shotgun (WGS) entry which is preliminary data.</text>
</comment>